<sequence length="740" mass="83337">MPPIRALPPELLRIIFEMTVSQGDRVLRSHTAPLLLCRVCQLWRDIAIMTPTLWSSVAVDGRFVRSVDNCMNILDLAAERAGDAPLGLDLREHVYQDSNISPPELLFLLAPSFSRYQDLRLSVQTARWYNDLLHFSPSKVGFQKLERLTLVVNHHELEQHRGQLTVPPLHLFKAAPLLTRVCLDLKHPGGSLKIHLPYSQLLDLDYRLTLRVPNSTSYAVKCWQATIACGTSLVSASLTLLSSTTFGDHPTLKPPENAKSRSSDIAKFTLTNGVAGNAGLIFRNLLFSLLRCIPNIRHFGLLPLARCSACRPPRTFAPQDSALVHYLTVPALNEEASEKADYLLPKLEELEIFYPCHVGLKRETLIKSYGKLVKTRAETNKRRGIQVSSRRANTMEPFLFKFSLILFEEFGGSLVAPQAPKLAVGIFRESRSSLKPHLVDLAKTTSRHTNVKEIRIVNGPDGDLACIFRGLEMPLLSSLSLQINSGSRQCKIIVDPSQAPTSRMYLKMHDFMTGILANLTRLTLLRLAVADGDVRPLFRGTPCLRHFAFMNMKECDSDSEDNDAGKGREEDKPNDEASKVTGNKETTKADKTDNDGNETDGSNSDSEDTDNDYSDDDDDMLPSYHFKEFTPYDTTLVRLLTVPNYILQILQSENDLLLPELHSLHLYYPCHEEDHATGAATYSELIRTRAELLQNMQSIKGRQTFQFTLSFCRNKEFKIMHLQQFLQFVLLLRVDFLSGL</sequence>
<keyword evidence="3" id="KW-1185">Reference proteome</keyword>
<dbReference type="OrthoDB" id="3006100at2759"/>
<feature type="region of interest" description="Disordered" evidence="1">
    <location>
        <begin position="556"/>
        <end position="617"/>
    </location>
</feature>
<evidence type="ECO:0000313" key="2">
    <source>
        <dbReference type="EMBL" id="KAJ3516110.1"/>
    </source>
</evidence>
<dbReference type="EMBL" id="JANKHO010000067">
    <property type="protein sequence ID" value="KAJ3516110.1"/>
    <property type="molecule type" value="Genomic_DNA"/>
</dbReference>
<organism evidence="2 3">
    <name type="scientific">Agrocybe chaxingu</name>
    <dbReference type="NCBI Taxonomy" id="84603"/>
    <lineage>
        <taxon>Eukaryota</taxon>
        <taxon>Fungi</taxon>
        <taxon>Dikarya</taxon>
        <taxon>Basidiomycota</taxon>
        <taxon>Agaricomycotina</taxon>
        <taxon>Agaricomycetes</taxon>
        <taxon>Agaricomycetidae</taxon>
        <taxon>Agaricales</taxon>
        <taxon>Agaricineae</taxon>
        <taxon>Strophariaceae</taxon>
        <taxon>Agrocybe</taxon>
    </lineage>
</organism>
<evidence type="ECO:0000313" key="3">
    <source>
        <dbReference type="Proteomes" id="UP001148786"/>
    </source>
</evidence>
<comment type="caution">
    <text evidence="2">The sequence shown here is derived from an EMBL/GenBank/DDBJ whole genome shotgun (WGS) entry which is preliminary data.</text>
</comment>
<evidence type="ECO:0008006" key="4">
    <source>
        <dbReference type="Google" id="ProtNLM"/>
    </source>
</evidence>
<feature type="compositionally biased region" description="Basic and acidic residues" evidence="1">
    <location>
        <begin position="585"/>
        <end position="594"/>
    </location>
</feature>
<reference evidence="2" key="1">
    <citation type="submission" date="2022-07" db="EMBL/GenBank/DDBJ databases">
        <title>Genome Sequence of Agrocybe chaxingu.</title>
        <authorList>
            <person name="Buettner E."/>
        </authorList>
    </citation>
    <scope>NUCLEOTIDE SEQUENCE</scope>
    <source>
        <strain evidence="2">MP-N11</strain>
    </source>
</reference>
<feature type="compositionally biased region" description="Basic and acidic residues" evidence="1">
    <location>
        <begin position="563"/>
        <end position="578"/>
    </location>
</feature>
<evidence type="ECO:0000256" key="1">
    <source>
        <dbReference type="SAM" id="MobiDB-lite"/>
    </source>
</evidence>
<accession>A0A9W8TFD5</accession>
<dbReference type="Proteomes" id="UP001148786">
    <property type="component" value="Unassembled WGS sequence"/>
</dbReference>
<dbReference type="AlphaFoldDB" id="A0A9W8TFD5"/>
<feature type="compositionally biased region" description="Acidic residues" evidence="1">
    <location>
        <begin position="605"/>
        <end position="617"/>
    </location>
</feature>
<protein>
    <recommendedName>
        <fullName evidence="4">F-box domain-containing protein</fullName>
    </recommendedName>
</protein>
<name>A0A9W8TFD5_9AGAR</name>
<gene>
    <name evidence="2" type="ORF">NLJ89_g1330</name>
</gene>
<proteinExistence type="predicted"/>